<accession>A0A0N1IT98</accession>
<reference evidence="1 2" key="1">
    <citation type="submission" date="2015-07" db="EMBL/GenBank/DDBJ databases">
        <title>The genome of Melipona quadrifasciata.</title>
        <authorList>
            <person name="Pan H."/>
            <person name="Kapheim K."/>
        </authorList>
    </citation>
    <scope>NUCLEOTIDE SEQUENCE [LARGE SCALE GENOMIC DNA]</scope>
    <source>
        <strain evidence="1">0111107301</strain>
        <tissue evidence="1">Whole body</tissue>
    </source>
</reference>
<name>A0A0N1IT98_9HYME</name>
<keyword evidence="2" id="KW-1185">Reference proteome</keyword>
<evidence type="ECO:0000313" key="2">
    <source>
        <dbReference type="Proteomes" id="UP000053105"/>
    </source>
</evidence>
<dbReference type="Proteomes" id="UP000053105">
    <property type="component" value="Unassembled WGS sequence"/>
</dbReference>
<sequence>MPDRYVSNRNIFDSYRKRYPRVYYAEDGRKLDPKIAILRKNGCTHLTIDILTRMYNYCQLNHGKYKFLRIVENIQVRHKISCTESNQRLISSTLLNYSKRRKSHVYDQWYKFTSGALHMLYNKFVQREGKEIIFTLERRMFNSGLLNLNNS</sequence>
<dbReference type="EMBL" id="KQ435859">
    <property type="protein sequence ID" value="KOX70474.1"/>
    <property type="molecule type" value="Genomic_DNA"/>
</dbReference>
<organism evidence="1 2">
    <name type="scientific">Melipona quadrifasciata</name>
    <dbReference type="NCBI Taxonomy" id="166423"/>
    <lineage>
        <taxon>Eukaryota</taxon>
        <taxon>Metazoa</taxon>
        <taxon>Ecdysozoa</taxon>
        <taxon>Arthropoda</taxon>
        <taxon>Hexapoda</taxon>
        <taxon>Insecta</taxon>
        <taxon>Pterygota</taxon>
        <taxon>Neoptera</taxon>
        <taxon>Endopterygota</taxon>
        <taxon>Hymenoptera</taxon>
        <taxon>Apocrita</taxon>
        <taxon>Aculeata</taxon>
        <taxon>Apoidea</taxon>
        <taxon>Anthophila</taxon>
        <taxon>Apidae</taxon>
        <taxon>Melipona</taxon>
    </lineage>
</organism>
<gene>
    <name evidence="1" type="ORF">WN51_02530</name>
</gene>
<dbReference type="AlphaFoldDB" id="A0A0N1IT98"/>
<proteinExistence type="predicted"/>
<protein>
    <submittedName>
        <fullName evidence="1">Uncharacterized protein</fullName>
    </submittedName>
</protein>
<evidence type="ECO:0000313" key="1">
    <source>
        <dbReference type="EMBL" id="KOX70474.1"/>
    </source>
</evidence>